<dbReference type="AlphaFoldDB" id="A0A917CE96"/>
<dbReference type="Pfam" id="PF00005">
    <property type="entry name" value="ABC_tran"/>
    <property type="match status" value="1"/>
</dbReference>
<dbReference type="EMBL" id="BMCT01000011">
    <property type="protein sequence ID" value="GGF86171.1"/>
    <property type="molecule type" value="Genomic_DNA"/>
</dbReference>
<dbReference type="Proteomes" id="UP000606044">
    <property type="component" value="Unassembled WGS sequence"/>
</dbReference>
<dbReference type="FunFam" id="3.40.50.300:FF:000221">
    <property type="entry name" value="Multidrug ABC transporter ATP-binding protein"/>
    <property type="match status" value="1"/>
</dbReference>
<reference evidence="14" key="2">
    <citation type="submission" date="2020-09" db="EMBL/GenBank/DDBJ databases">
        <authorList>
            <person name="Sun Q."/>
            <person name="Sedlacek I."/>
        </authorList>
    </citation>
    <scope>NUCLEOTIDE SEQUENCE</scope>
    <source>
        <strain evidence="14">CCM 7897</strain>
    </source>
</reference>
<feature type="domain" description="ABC transmembrane type-1" evidence="13">
    <location>
        <begin position="24"/>
        <end position="301"/>
    </location>
</feature>
<dbReference type="InterPro" id="IPR003439">
    <property type="entry name" value="ABC_transporter-like_ATP-bd"/>
</dbReference>
<evidence type="ECO:0000256" key="2">
    <source>
        <dbReference type="ARBA" id="ARBA00005417"/>
    </source>
</evidence>
<dbReference type="GO" id="GO:0034040">
    <property type="term" value="F:ATPase-coupled lipid transmembrane transporter activity"/>
    <property type="evidence" value="ECO:0007669"/>
    <property type="project" value="TreeGrafter"/>
</dbReference>
<dbReference type="SMART" id="SM00382">
    <property type="entry name" value="AAA"/>
    <property type="match status" value="1"/>
</dbReference>
<dbReference type="PROSITE" id="PS00211">
    <property type="entry name" value="ABC_TRANSPORTER_1"/>
    <property type="match status" value="1"/>
</dbReference>
<evidence type="ECO:0000259" key="13">
    <source>
        <dbReference type="PROSITE" id="PS50929"/>
    </source>
</evidence>
<keyword evidence="7" id="KW-0547">Nucleotide-binding</keyword>
<dbReference type="InterPro" id="IPR039421">
    <property type="entry name" value="Type_1_exporter"/>
</dbReference>
<dbReference type="PANTHER" id="PTHR24221:SF654">
    <property type="entry name" value="ATP-BINDING CASSETTE SUB-FAMILY B MEMBER 6"/>
    <property type="match status" value="1"/>
</dbReference>
<evidence type="ECO:0000256" key="11">
    <source>
        <dbReference type="SAM" id="Phobius"/>
    </source>
</evidence>
<keyword evidence="4" id="KW-1003">Cell membrane</keyword>
<feature type="transmembrane region" description="Helical" evidence="11">
    <location>
        <begin position="21"/>
        <end position="42"/>
    </location>
</feature>
<dbReference type="PROSITE" id="PS50893">
    <property type="entry name" value="ABC_TRANSPORTER_2"/>
    <property type="match status" value="1"/>
</dbReference>
<dbReference type="SUPFAM" id="SSF52540">
    <property type="entry name" value="P-loop containing nucleoside triphosphate hydrolases"/>
    <property type="match status" value="1"/>
</dbReference>
<keyword evidence="3" id="KW-0813">Transport</keyword>
<keyword evidence="10 11" id="KW-0472">Membrane</keyword>
<evidence type="ECO:0000256" key="7">
    <source>
        <dbReference type="ARBA" id="ARBA00022741"/>
    </source>
</evidence>
<dbReference type="GO" id="GO:0005524">
    <property type="term" value="F:ATP binding"/>
    <property type="evidence" value="ECO:0007669"/>
    <property type="project" value="UniProtKB-KW"/>
</dbReference>
<sequence>MILARLSRLMAAQDARRIPAFLTAAAVAGVLQGLALALVVPVLDALLTGAHTRAILWCAAMLAATLASWAASHAAALAGFELALAVLRNVRRQIGDHLAALPLGWFTPLHTARLSVTISQGVMQLLALPAHQLLPLVRAAVVPPVLVLAIALFDIRLALAAAATFPLLALVYWWGGRLGQAADRAVHHAAEEAGQRVMEYAQAQSVLRAFGVTQRGHAALKDALTDLAHASRRQIWMVLPPLVANSWLVQLGFLGLMALTALMVLGGSAGDAPVLIALLVLVNRVLEPLGDVAAASAGIRMASGELAHVEGILAEPPLPAPSRPAALPARHDIRFEAVRFAYAPGTPVLDDLDVTLAENTTTALVGASGAGKSTVLHLLARFCDVSAGAVRIGGTDVRDLDPAALAGLIAPVFQTTHLFSGTIRDNVLMARPEADAAALAHVARLARLDEMLARLPGGWACEVGEGGHGLSGGERQRVCIARALLKDAPILLLDEPTSALDAENRQALTRLLATLRGRRTIVVVAHQFEWMSAADRVLVLEGGRLVEDGAPAALLARGGRYAALHRAAHGG</sequence>
<dbReference type="PROSITE" id="PS50929">
    <property type="entry name" value="ABC_TM1F"/>
    <property type="match status" value="1"/>
</dbReference>
<evidence type="ECO:0000256" key="5">
    <source>
        <dbReference type="ARBA" id="ARBA00022597"/>
    </source>
</evidence>
<feature type="transmembrane region" description="Helical" evidence="11">
    <location>
        <begin position="133"/>
        <end position="151"/>
    </location>
</feature>
<feature type="domain" description="ABC transporter" evidence="12">
    <location>
        <begin position="333"/>
        <end position="567"/>
    </location>
</feature>
<protein>
    <submittedName>
        <fullName evidence="14">ABC transporter</fullName>
    </submittedName>
</protein>
<reference evidence="14" key="1">
    <citation type="journal article" date="2014" name="Int. J. Syst. Evol. Microbiol.">
        <title>Complete genome sequence of Corynebacterium casei LMG S-19264T (=DSM 44701T), isolated from a smear-ripened cheese.</title>
        <authorList>
            <consortium name="US DOE Joint Genome Institute (JGI-PGF)"/>
            <person name="Walter F."/>
            <person name="Albersmeier A."/>
            <person name="Kalinowski J."/>
            <person name="Ruckert C."/>
        </authorList>
    </citation>
    <scope>NUCLEOTIDE SEQUENCE</scope>
    <source>
        <strain evidence="14">CCM 7897</strain>
    </source>
</reference>
<comment type="similarity">
    <text evidence="2">Belongs to the ABC transporter superfamily.</text>
</comment>
<evidence type="ECO:0000256" key="9">
    <source>
        <dbReference type="ARBA" id="ARBA00022989"/>
    </source>
</evidence>
<dbReference type="InterPro" id="IPR011527">
    <property type="entry name" value="ABC1_TM_dom"/>
</dbReference>
<dbReference type="RefSeq" id="WP_188583845.1">
    <property type="nucleotide sequence ID" value="NZ_BMCT01000011.1"/>
</dbReference>
<evidence type="ECO:0000256" key="10">
    <source>
        <dbReference type="ARBA" id="ARBA00023136"/>
    </source>
</evidence>
<dbReference type="GO" id="GO:0016887">
    <property type="term" value="F:ATP hydrolysis activity"/>
    <property type="evidence" value="ECO:0007669"/>
    <property type="project" value="InterPro"/>
</dbReference>
<proteinExistence type="inferred from homology"/>
<dbReference type="InterPro" id="IPR036640">
    <property type="entry name" value="ABC1_TM_sf"/>
</dbReference>
<dbReference type="Gene3D" id="1.20.1560.10">
    <property type="entry name" value="ABC transporter type 1, transmembrane domain"/>
    <property type="match status" value="1"/>
</dbReference>
<feature type="transmembrane region" description="Helical" evidence="11">
    <location>
        <begin position="242"/>
        <end position="265"/>
    </location>
</feature>
<evidence type="ECO:0000313" key="15">
    <source>
        <dbReference type="Proteomes" id="UP000606044"/>
    </source>
</evidence>
<feature type="transmembrane region" description="Helical" evidence="11">
    <location>
        <begin position="157"/>
        <end position="175"/>
    </location>
</feature>
<dbReference type="PANTHER" id="PTHR24221">
    <property type="entry name" value="ATP-BINDING CASSETTE SUB-FAMILY B"/>
    <property type="match status" value="1"/>
</dbReference>
<feature type="transmembrane region" description="Helical" evidence="11">
    <location>
        <begin position="54"/>
        <end position="87"/>
    </location>
</feature>
<keyword evidence="8" id="KW-0067">ATP-binding</keyword>
<gene>
    <name evidence="14" type="ORF">GCM10007301_52600</name>
</gene>
<evidence type="ECO:0000259" key="12">
    <source>
        <dbReference type="PROSITE" id="PS50893"/>
    </source>
</evidence>
<dbReference type="InterPro" id="IPR017871">
    <property type="entry name" value="ABC_transporter-like_CS"/>
</dbReference>
<keyword evidence="5" id="KW-0762">Sugar transport</keyword>
<comment type="caution">
    <text evidence="14">The sequence shown here is derived from an EMBL/GenBank/DDBJ whole genome shotgun (WGS) entry which is preliminary data.</text>
</comment>
<name>A0A917CE96_9HYPH</name>
<evidence type="ECO:0000256" key="6">
    <source>
        <dbReference type="ARBA" id="ARBA00022692"/>
    </source>
</evidence>
<accession>A0A917CE96</accession>
<dbReference type="Gene3D" id="3.40.50.300">
    <property type="entry name" value="P-loop containing nucleotide triphosphate hydrolases"/>
    <property type="match status" value="1"/>
</dbReference>
<evidence type="ECO:0000313" key="14">
    <source>
        <dbReference type="EMBL" id="GGF86171.1"/>
    </source>
</evidence>
<dbReference type="GO" id="GO:0140359">
    <property type="term" value="F:ABC-type transporter activity"/>
    <property type="evidence" value="ECO:0007669"/>
    <property type="project" value="InterPro"/>
</dbReference>
<keyword evidence="15" id="KW-1185">Reference proteome</keyword>
<keyword evidence="9 11" id="KW-1133">Transmembrane helix</keyword>
<evidence type="ECO:0000256" key="1">
    <source>
        <dbReference type="ARBA" id="ARBA00004651"/>
    </source>
</evidence>
<evidence type="ECO:0000256" key="8">
    <source>
        <dbReference type="ARBA" id="ARBA00022840"/>
    </source>
</evidence>
<dbReference type="SUPFAM" id="SSF90123">
    <property type="entry name" value="ABC transporter transmembrane region"/>
    <property type="match status" value="1"/>
</dbReference>
<evidence type="ECO:0000256" key="4">
    <source>
        <dbReference type="ARBA" id="ARBA00022475"/>
    </source>
</evidence>
<organism evidence="14 15">
    <name type="scientific">Azorhizobium oxalatiphilum</name>
    <dbReference type="NCBI Taxonomy" id="980631"/>
    <lineage>
        <taxon>Bacteria</taxon>
        <taxon>Pseudomonadati</taxon>
        <taxon>Pseudomonadota</taxon>
        <taxon>Alphaproteobacteria</taxon>
        <taxon>Hyphomicrobiales</taxon>
        <taxon>Xanthobacteraceae</taxon>
        <taxon>Azorhizobium</taxon>
    </lineage>
</organism>
<dbReference type="GO" id="GO:0005886">
    <property type="term" value="C:plasma membrane"/>
    <property type="evidence" value="ECO:0007669"/>
    <property type="project" value="UniProtKB-SubCell"/>
</dbReference>
<comment type="subcellular location">
    <subcellularLocation>
        <location evidence="1">Cell membrane</location>
        <topology evidence="1">Multi-pass membrane protein</topology>
    </subcellularLocation>
</comment>
<dbReference type="InterPro" id="IPR003593">
    <property type="entry name" value="AAA+_ATPase"/>
</dbReference>
<dbReference type="Pfam" id="PF00664">
    <property type="entry name" value="ABC_membrane"/>
    <property type="match status" value="1"/>
</dbReference>
<dbReference type="InterPro" id="IPR027417">
    <property type="entry name" value="P-loop_NTPase"/>
</dbReference>
<evidence type="ECO:0000256" key="3">
    <source>
        <dbReference type="ARBA" id="ARBA00022448"/>
    </source>
</evidence>
<keyword evidence="6 11" id="KW-0812">Transmembrane</keyword>